<keyword evidence="2" id="KW-0472">Membrane</keyword>
<evidence type="ECO:0000256" key="3">
    <source>
        <dbReference type="SAM" id="SignalP"/>
    </source>
</evidence>
<feature type="transmembrane region" description="Helical" evidence="2">
    <location>
        <begin position="747"/>
        <end position="765"/>
    </location>
</feature>
<feature type="transmembrane region" description="Helical" evidence="2">
    <location>
        <begin position="552"/>
        <end position="574"/>
    </location>
</feature>
<protein>
    <recommendedName>
        <fullName evidence="6">Alkaline phosphatase family protein</fullName>
    </recommendedName>
</protein>
<dbReference type="Proteomes" id="UP001596455">
    <property type="component" value="Unassembled WGS sequence"/>
</dbReference>
<feature type="transmembrane region" description="Helical" evidence="2">
    <location>
        <begin position="638"/>
        <end position="658"/>
    </location>
</feature>
<comment type="caution">
    <text evidence="4">The sequence shown here is derived from an EMBL/GenBank/DDBJ whole genome shotgun (WGS) entry which is preliminary data.</text>
</comment>
<organism evidence="4 5">
    <name type="scientific">Georgenia alba</name>
    <dbReference type="NCBI Taxonomy" id="2233858"/>
    <lineage>
        <taxon>Bacteria</taxon>
        <taxon>Bacillati</taxon>
        <taxon>Actinomycetota</taxon>
        <taxon>Actinomycetes</taxon>
        <taxon>Micrococcales</taxon>
        <taxon>Bogoriellaceae</taxon>
        <taxon>Georgenia</taxon>
    </lineage>
</organism>
<feature type="transmembrane region" description="Helical" evidence="2">
    <location>
        <begin position="691"/>
        <end position="714"/>
    </location>
</feature>
<dbReference type="InterPro" id="IPR017850">
    <property type="entry name" value="Alkaline_phosphatase_core_sf"/>
</dbReference>
<keyword evidence="5" id="KW-1185">Reference proteome</keyword>
<evidence type="ECO:0000313" key="5">
    <source>
        <dbReference type="Proteomes" id="UP001596455"/>
    </source>
</evidence>
<feature type="transmembrane region" description="Helical" evidence="2">
    <location>
        <begin position="484"/>
        <end position="504"/>
    </location>
</feature>
<accession>A0ABW2Q471</accession>
<feature type="transmembrane region" description="Helical" evidence="2">
    <location>
        <begin position="613"/>
        <end position="631"/>
    </location>
</feature>
<dbReference type="RefSeq" id="WP_382391477.1">
    <property type="nucleotide sequence ID" value="NZ_JBHTCQ010000001.1"/>
</dbReference>
<feature type="transmembrane region" description="Helical" evidence="2">
    <location>
        <begin position="511"/>
        <end position="532"/>
    </location>
</feature>
<evidence type="ECO:0000256" key="1">
    <source>
        <dbReference type="SAM" id="MobiDB-lite"/>
    </source>
</evidence>
<dbReference type="SUPFAM" id="SSF53649">
    <property type="entry name" value="Alkaline phosphatase-like"/>
    <property type="match status" value="1"/>
</dbReference>
<name>A0ABW2Q471_9MICO</name>
<feature type="transmembrane region" description="Helical" evidence="2">
    <location>
        <begin position="454"/>
        <end position="478"/>
    </location>
</feature>
<feature type="transmembrane region" description="Helical" evidence="2">
    <location>
        <begin position="771"/>
        <end position="795"/>
    </location>
</feature>
<feature type="chain" id="PRO_5046793198" description="Alkaline phosphatase family protein" evidence="3">
    <location>
        <begin position="34"/>
        <end position="827"/>
    </location>
</feature>
<feature type="region of interest" description="Disordered" evidence="1">
    <location>
        <begin position="230"/>
        <end position="259"/>
    </location>
</feature>
<evidence type="ECO:0008006" key="6">
    <source>
        <dbReference type="Google" id="ProtNLM"/>
    </source>
</evidence>
<keyword evidence="2" id="KW-0812">Transmembrane</keyword>
<evidence type="ECO:0000313" key="4">
    <source>
        <dbReference type="EMBL" id="MFC7404260.1"/>
    </source>
</evidence>
<dbReference type="EMBL" id="JBHTCQ010000001">
    <property type="protein sequence ID" value="MFC7404260.1"/>
    <property type="molecule type" value="Genomic_DNA"/>
</dbReference>
<reference evidence="5" key="1">
    <citation type="journal article" date="2019" name="Int. J. Syst. Evol. Microbiol.">
        <title>The Global Catalogue of Microorganisms (GCM) 10K type strain sequencing project: providing services to taxonomists for standard genome sequencing and annotation.</title>
        <authorList>
            <consortium name="The Broad Institute Genomics Platform"/>
            <consortium name="The Broad Institute Genome Sequencing Center for Infectious Disease"/>
            <person name="Wu L."/>
            <person name="Ma J."/>
        </authorList>
    </citation>
    <scope>NUCLEOTIDE SEQUENCE [LARGE SCALE GENOMIC DNA]</scope>
    <source>
        <strain evidence="5">JCM 1490</strain>
    </source>
</reference>
<evidence type="ECO:0000256" key="2">
    <source>
        <dbReference type="SAM" id="Phobius"/>
    </source>
</evidence>
<sequence>MARKRRWQRWVVIAIVVLAMLGLVLPMAMTARAATPGTAGGPADEETSGAADDGATAGEIVVVGMAGVRWDDLSALATPHLWSLAERGASANLVARSVRSFSCPVDGWLALSAGRRAADVPMPTYGACRRLAGPGEDGVVPAWDTYLEAAAVDGYDAAPGTLGDLLTAADVPTLAVGPGAAVALATSDGVVAGDYRPGGPDPELLHGVLGESLPGHDLTVVDVGAVRDHNRPLVGARPTEQLPVEEPDPDETPSPDPDEAWMLAAPGRSEQVARIDERVGAVLAAVRAEAPDATVVLASLADSGSVAMMQVAIVDGPALTADVPDGGAALQSRSTRQPGMIQSTDLTPTLVGILGLDPPAGLVGAPVRAEPDGRSGPDRVAALADENDHAVAVRPVKGPFHSGLVLVNLLLYAAVTIGLNRRVLDRGAAWFARRRAGGVAAALRSRRPQGALRAVRTAAVAVGALPVSSFLANLLPWWRMGTPALVHLASTLLITTGVTALALARPWRHRLLAPVAVVAGLTALVLAADVLTGARLQVSALMGIQPEVGGRFYGFNNSSFSLFAAATILVATCLAEPLVEAGRRRLAGAVIALVGLVAVVLDGAPAIGADFGGPPALAPGFLVLALLAAGIRLTWQRIVLVLGVTGVLVAGFSLLDWLRPADERTHLGRFVETVLGGGLWSVLERKLTQNLANLFGSTLTLLAIGGIVVVALILTKPLREAARSGRNEAYAWLAGDGSAARTGTPSVMLRPVLVALTVTFLIAFAANDSGIVLPAIGISLAVPLLVTVLMGWLLARAGEGHSSGDVGVSGVSGVAADPSAGASDQAR</sequence>
<proteinExistence type="predicted"/>
<gene>
    <name evidence="4" type="ORF">ACFQQL_03980</name>
</gene>
<keyword evidence="3" id="KW-0732">Signal</keyword>
<feature type="transmembrane region" description="Helical" evidence="2">
    <location>
        <begin position="586"/>
        <end position="607"/>
    </location>
</feature>
<feature type="compositionally biased region" description="Acidic residues" evidence="1">
    <location>
        <begin position="243"/>
        <end position="259"/>
    </location>
</feature>
<feature type="transmembrane region" description="Helical" evidence="2">
    <location>
        <begin position="400"/>
        <end position="419"/>
    </location>
</feature>
<keyword evidence="2" id="KW-1133">Transmembrane helix</keyword>
<feature type="signal peptide" evidence="3">
    <location>
        <begin position="1"/>
        <end position="33"/>
    </location>
</feature>
<dbReference type="Gene3D" id="3.40.720.10">
    <property type="entry name" value="Alkaline Phosphatase, subunit A"/>
    <property type="match status" value="1"/>
</dbReference>